<dbReference type="OrthoDB" id="10254945at2759"/>
<comment type="caution">
    <text evidence="1">The sequence shown here is derived from an EMBL/GenBank/DDBJ whole genome shotgun (WGS) entry which is preliminary data.</text>
</comment>
<protein>
    <recommendedName>
        <fullName evidence="3">CHK kinase-like domain-containing protein</fullName>
    </recommendedName>
</protein>
<dbReference type="Gene3D" id="3.90.1200.10">
    <property type="match status" value="1"/>
</dbReference>
<evidence type="ECO:0000313" key="1">
    <source>
        <dbReference type="EMBL" id="GMH70738.1"/>
    </source>
</evidence>
<organism evidence="1 2">
    <name type="scientific">Triparma retinervis</name>
    <dbReference type="NCBI Taxonomy" id="2557542"/>
    <lineage>
        <taxon>Eukaryota</taxon>
        <taxon>Sar</taxon>
        <taxon>Stramenopiles</taxon>
        <taxon>Ochrophyta</taxon>
        <taxon>Bolidophyceae</taxon>
        <taxon>Parmales</taxon>
        <taxon>Triparmaceae</taxon>
        <taxon>Triparma</taxon>
    </lineage>
</organism>
<dbReference type="SUPFAM" id="SSF56112">
    <property type="entry name" value="Protein kinase-like (PK-like)"/>
    <property type="match status" value="1"/>
</dbReference>
<evidence type="ECO:0008006" key="3">
    <source>
        <dbReference type="Google" id="ProtNLM"/>
    </source>
</evidence>
<name>A0A9W7EC33_9STRA</name>
<accession>A0A9W7EC33</accession>
<reference evidence="1" key="1">
    <citation type="submission" date="2022-07" db="EMBL/GenBank/DDBJ databases">
        <title>Genome analysis of Parmales, a sister group of diatoms, reveals the evolutionary specialization of diatoms from phago-mixotrophs to photoautotrophs.</title>
        <authorList>
            <person name="Ban H."/>
            <person name="Sato S."/>
            <person name="Yoshikawa S."/>
            <person name="Kazumasa Y."/>
            <person name="Nakamura Y."/>
            <person name="Ichinomiya M."/>
            <person name="Saitoh K."/>
            <person name="Sato N."/>
            <person name="Blanc-Mathieu R."/>
            <person name="Endo H."/>
            <person name="Kuwata A."/>
            <person name="Ogata H."/>
        </authorList>
    </citation>
    <scope>NUCLEOTIDE SEQUENCE</scope>
</reference>
<evidence type="ECO:0000313" key="2">
    <source>
        <dbReference type="Proteomes" id="UP001165082"/>
    </source>
</evidence>
<proteinExistence type="predicted"/>
<dbReference type="InterPro" id="IPR011009">
    <property type="entry name" value="Kinase-like_dom_sf"/>
</dbReference>
<gene>
    <name evidence="1" type="ORF">TrRE_jg10588</name>
</gene>
<keyword evidence="2" id="KW-1185">Reference proteome</keyword>
<dbReference type="EMBL" id="BRXZ01002815">
    <property type="protein sequence ID" value="GMH70738.1"/>
    <property type="molecule type" value="Genomic_DNA"/>
</dbReference>
<dbReference type="AlphaFoldDB" id="A0A9W7EC33"/>
<dbReference type="Proteomes" id="UP001165082">
    <property type="component" value="Unassembled WGS sequence"/>
</dbReference>
<sequence>MATIQHGDFKAMNVFLAKEGGKKEGGGAVLIDFASAGVGLSMSDISMHLCHAVPPPLLDSPTSGEDKMLEVYFSQLSESGVAVDRPKLERQYKLGCVDYFRFMTGRFYGFSTPESYEKSATNRNVALINRSPKAAFAFAERVEGYVRMFEAEFAALT</sequence>